<dbReference type="Pfam" id="PF00153">
    <property type="entry name" value="Mito_carr"/>
    <property type="match status" value="1"/>
</dbReference>
<organism evidence="10 11">
    <name type="scientific">Iris pallida</name>
    <name type="common">Sweet iris</name>
    <dbReference type="NCBI Taxonomy" id="29817"/>
    <lineage>
        <taxon>Eukaryota</taxon>
        <taxon>Viridiplantae</taxon>
        <taxon>Streptophyta</taxon>
        <taxon>Embryophyta</taxon>
        <taxon>Tracheophyta</taxon>
        <taxon>Spermatophyta</taxon>
        <taxon>Magnoliopsida</taxon>
        <taxon>Liliopsida</taxon>
        <taxon>Asparagales</taxon>
        <taxon>Iridaceae</taxon>
        <taxon>Iridoideae</taxon>
        <taxon>Irideae</taxon>
        <taxon>Iris</taxon>
    </lineage>
</organism>
<keyword evidence="7" id="KW-1133">Transmembrane helix</keyword>
<comment type="subcellular location">
    <subcellularLocation>
        <location evidence="1">Mitochondrion inner membrane</location>
        <topology evidence="1">Multi-pass membrane protein</topology>
    </subcellularLocation>
</comment>
<evidence type="ECO:0000256" key="6">
    <source>
        <dbReference type="ARBA" id="ARBA00022837"/>
    </source>
</evidence>
<evidence type="ECO:0000256" key="1">
    <source>
        <dbReference type="ARBA" id="ARBA00004448"/>
    </source>
</evidence>
<evidence type="ECO:0000256" key="8">
    <source>
        <dbReference type="ARBA" id="ARBA00023136"/>
    </source>
</evidence>
<sequence length="350" mass="39607">MSSVPDPLKSFLNSICSFKLFVSKNLERNKLKFDNLIHTIQLFDRMSMRAHTPKVDHLKVVSGIIEGKTEDFDGFRSKMMFARIGTEAEEGGEPTRSKLSMVPVAELAEIVPRLGCSSVQEFVRYTESEGRQFFEELDRDGDGQVTLEDLEIAMRERKLPKSYAREFLRHSRDHLLSRSIGWKQFMSVMEQKDPTILRAYTTLCLNKSETLQRNQILPLPKSSGLPGNESKVEEMMHYLNADSGESISYSQFRNFMLLLPSGCVKSYCRNNLFEAPATIPVSRQMETATESVLKSALAGGIACSFSAFVMHPLDTMKTCVQASTVSFPELVSNFQKLGFRGCTRVPFQQF</sequence>
<evidence type="ECO:0000313" key="11">
    <source>
        <dbReference type="Proteomes" id="UP001140949"/>
    </source>
</evidence>
<reference evidence="10" key="1">
    <citation type="journal article" date="2023" name="GigaByte">
        <title>Genome assembly of the bearded iris, Iris pallida Lam.</title>
        <authorList>
            <person name="Bruccoleri R.E."/>
            <person name="Oakeley E.J."/>
            <person name="Faust A.M.E."/>
            <person name="Altorfer M."/>
            <person name="Dessus-Babus S."/>
            <person name="Burckhardt D."/>
            <person name="Oertli M."/>
            <person name="Naumann U."/>
            <person name="Petersen F."/>
            <person name="Wong J."/>
        </authorList>
    </citation>
    <scope>NUCLEOTIDE SEQUENCE</scope>
    <source>
        <strain evidence="10">GSM-AAB239-AS_SAM_17_03QT</strain>
    </source>
</reference>
<name>A0AAX6EK28_IRIPA</name>
<dbReference type="InterPro" id="IPR002048">
    <property type="entry name" value="EF_hand_dom"/>
</dbReference>
<keyword evidence="8" id="KW-0472">Membrane</keyword>
<keyword evidence="5" id="KW-0677">Repeat</keyword>
<dbReference type="InterPro" id="IPR011992">
    <property type="entry name" value="EF-hand-dom_pair"/>
</dbReference>
<dbReference type="InterPro" id="IPR018108">
    <property type="entry name" value="MCP_transmembrane"/>
</dbReference>
<accession>A0AAX6EK28</accession>
<dbReference type="Gene3D" id="1.10.238.10">
    <property type="entry name" value="EF-hand"/>
    <property type="match status" value="1"/>
</dbReference>
<keyword evidence="11" id="KW-1185">Reference proteome</keyword>
<reference evidence="10" key="2">
    <citation type="submission" date="2023-04" db="EMBL/GenBank/DDBJ databases">
        <authorList>
            <person name="Bruccoleri R.E."/>
            <person name="Oakeley E.J."/>
            <person name="Faust A.-M."/>
            <person name="Dessus-Babus S."/>
            <person name="Altorfer M."/>
            <person name="Burckhardt D."/>
            <person name="Oertli M."/>
            <person name="Naumann U."/>
            <person name="Petersen F."/>
            <person name="Wong J."/>
        </authorList>
    </citation>
    <scope>NUCLEOTIDE SEQUENCE</scope>
    <source>
        <strain evidence="10">GSM-AAB239-AS_SAM_17_03QT</strain>
        <tissue evidence="10">Leaf</tissue>
    </source>
</reference>
<dbReference type="GO" id="GO:0005743">
    <property type="term" value="C:mitochondrial inner membrane"/>
    <property type="evidence" value="ECO:0007669"/>
    <property type="project" value="UniProtKB-SubCell"/>
</dbReference>
<keyword evidence="4" id="KW-0812">Transmembrane</keyword>
<feature type="domain" description="EF-hand" evidence="9">
    <location>
        <begin position="125"/>
        <end position="160"/>
    </location>
</feature>
<evidence type="ECO:0000256" key="7">
    <source>
        <dbReference type="ARBA" id="ARBA00022989"/>
    </source>
</evidence>
<protein>
    <submittedName>
        <fullName evidence="10">Mitochondrial substrate carrier family protein C</fullName>
    </submittedName>
</protein>
<comment type="similarity">
    <text evidence="2">Belongs to the mitochondrial carrier (TC 2.A.29) family.</text>
</comment>
<dbReference type="EMBL" id="JANAVB010035987">
    <property type="protein sequence ID" value="KAJ6804299.1"/>
    <property type="molecule type" value="Genomic_DNA"/>
</dbReference>
<evidence type="ECO:0000256" key="4">
    <source>
        <dbReference type="ARBA" id="ARBA00022692"/>
    </source>
</evidence>
<dbReference type="GO" id="GO:0005509">
    <property type="term" value="F:calcium ion binding"/>
    <property type="evidence" value="ECO:0007669"/>
    <property type="project" value="InterPro"/>
</dbReference>
<proteinExistence type="inferred from homology"/>
<evidence type="ECO:0000313" key="10">
    <source>
        <dbReference type="EMBL" id="KAJ6804299.1"/>
    </source>
</evidence>
<evidence type="ECO:0000256" key="3">
    <source>
        <dbReference type="ARBA" id="ARBA00022448"/>
    </source>
</evidence>
<dbReference type="PROSITE" id="PS00018">
    <property type="entry name" value="EF_HAND_1"/>
    <property type="match status" value="1"/>
</dbReference>
<evidence type="ECO:0000259" key="9">
    <source>
        <dbReference type="PROSITE" id="PS50222"/>
    </source>
</evidence>
<keyword evidence="3" id="KW-0813">Transport</keyword>
<gene>
    <name evidence="10" type="ORF">M6B38_186780</name>
</gene>
<dbReference type="Gene3D" id="1.50.40.10">
    <property type="entry name" value="Mitochondrial carrier domain"/>
    <property type="match status" value="1"/>
</dbReference>
<dbReference type="PROSITE" id="PS50222">
    <property type="entry name" value="EF_HAND_2"/>
    <property type="match status" value="1"/>
</dbReference>
<keyword evidence="6" id="KW-0106">Calcium</keyword>
<dbReference type="SUPFAM" id="SSF103506">
    <property type="entry name" value="Mitochondrial carrier"/>
    <property type="match status" value="1"/>
</dbReference>
<evidence type="ECO:0000256" key="2">
    <source>
        <dbReference type="ARBA" id="ARBA00006375"/>
    </source>
</evidence>
<dbReference type="PANTHER" id="PTHR45667">
    <property type="entry name" value="S-ADENOSYLMETHIONINE MITOCHONDRIAL CARRIER PROTEIN"/>
    <property type="match status" value="1"/>
</dbReference>
<dbReference type="InterPro" id="IPR018247">
    <property type="entry name" value="EF_Hand_1_Ca_BS"/>
</dbReference>
<comment type="caution">
    <text evidence="10">The sequence shown here is derived from an EMBL/GenBank/DDBJ whole genome shotgun (WGS) entry which is preliminary data.</text>
</comment>
<dbReference type="Proteomes" id="UP001140949">
    <property type="component" value="Unassembled WGS sequence"/>
</dbReference>
<dbReference type="AlphaFoldDB" id="A0AAX6EK28"/>
<dbReference type="InterPro" id="IPR023395">
    <property type="entry name" value="MCP_dom_sf"/>
</dbReference>
<evidence type="ECO:0000256" key="5">
    <source>
        <dbReference type="ARBA" id="ARBA00022737"/>
    </source>
</evidence>
<dbReference type="SUPFAM" id="SSF47473">
    <property type="entry name" value="EF-hand"/>
    <property type="match status" value="1"/>
</dbReference>